<evidence type="ECO:0000256" key="2">
    <source>
        <dbReference type="ARBA" id="ARBA00004347"/>
    </source>
</evidence>
<evidence type="ECO:0000259" key="12">
    <source>
        <dbReference type="Pfam" id="PF14806"/>
    </source>
</evidence>
<dbReference type="PANTHER" id="PTHR10635:SF0">
    <property type="entry name" value="COATOMER SUBUNIT BETA"/>
    <property type="match status" value="1"/>
</dbReference>
<proteinExistence type="predicted"/>
<dbReference type="GO" id="GO:0006888">
    <property type="term" value="P:endoplasmic reticulum to Golgi vesicle-mediated transport"/>
    <property type="evidence" value="ECO:0007669"/>
    <property type="project" value="TreeGrafter"/>
</dbReference>
<evidence type="ECO:0000256" key="6">
    <source>
        <dbReference type="ARBA" id="ARBA00022892"/>
    </source>
</evidence>
<evidence type="ECO:0000256" key="7">
    <source>
        <dbReference type="ARBA" id="ARBA00022927"/>
    </source>
</evidence>
<evidence type="ECO:0000256" key="4">
    <source>
        <dbReference type="ARBA" id="ARBA00022490"/>
    </source>
</evidence>
<feature type="domain" description="Coatomer beta subunit appendage platform" evidence="12">
    <location>
        <begin position="70"/>
        <end position="135"/>
    </location>
</feature>
<dbReference type="GeneID" id="94429436"/>
<keyword evidence="7" id="KW-0653">Protein transport</keyword>
<dbReference type="GO" id="GO:0030126">
    <property type="term" value="C:COPI vesicle coat"/>
    <property type="evidence" value="ECO:0007669"/>
    <property type="project" value="InterPro"/>
</dbReference>
<dbReference type="GO" id="GO:0006886">
    <property type="term" value="P:intracellular protein transport"/>
    <property type="evidence" value="ECO:0007669"/>
    <property type="project" value="InterPro"/>
</dbReference>
<comment type="caution">
    <text evidence="13">The sequence shown here is derived from an EMBL/GenBank/DDBJ whole genome shotgun (WGS) entry which is preliminary data.</text>
</comment>
<dbReference type="InterPro" id="IPR016460">
    <property type="entry name" value="COPB1"/>
</dbReference>
<keyword evidence="10" id="KW-0968">Cytoplasmic vesicle</keyword>
<name>A0A2C6KT18_9APIC</name>
<dbReference type="InterPro" id="IPR011710">
    <property type="entry name" value="Coatomer_bsu_C"/>
</dbReference>
<dbReference type="GO" id="GO:0005198">
    <property type="term" value="F:structural molecule activity"/>
    <property type="evidence" value="ECO:0007669"/>
    <property type="project" value="InterPro"/>
</dbReference>
<evidence type="ECO:0000313" key="14">
    <source>
        <dbReference type="Proteomes" id="UP000221165"/>
    </source>
</evidence>
<evidence type="ECO:0000256" key="3">
    <source>
        <dbReference type="ARBA" id="ARBA00022448"/>
    </source>
</evidence>
<sequence length="273" mass="29526">MLVINRTHETLQNVTVELSTHGDLKLVDRPAPLPLTAGQHVTLHASIKVRSTEAGVIFGYVTYDKRGSAEKECLILNELHIDLLDYIERHWIGELSFRSMWAEFEWENKIHISTSFTDVTEFLEHLMRMTNLTVVGFKPPPGVLRGSGGGEGKMTMIGSGGAGGGGAGGVKTAEAGFNALLGGEDLANEEGDLYLQSVRKIPTLRKLSEGCSFFAVNLYSRSIFGEDALVNVSIEKLPGGKLAGSIRIRSRTQGIALSLGDRITVVQRGLSGC</sequence>
<evidence type="ECO:0000256" key="8">
    <source>
        <dbReference type="ARBA" id="ARBA00023034"/>
    </source>
</evidence>
<organism evidence="13 14">
    <name type="scientific">Cystoisospora suis</name>
    <dbReference type="NCBI Taxonomy" id="483139"/>
    <lineage>
        <taxon>Eukaryota</taxon>
        <taxon>Sar</taxon>
        <taxon>Alveolata</taxon>
        <taxon>Apicomplexa</taxon>
        <taxon>Conoidasida</taxon>
        <taxon>Coccidia</taxon>
        <taxon>Eucoccidiorida</taxon>
        <taxon>Eimeriorina</taxon>
        <taxon>Sarcocystidae</taxon>
        <taxon>Cystoisospora</taxon>
    </lineage>
</organism>
<keyword evidence="8" id="KW-0333">Golgi apparatus</keyword>
<dbReference type="RefSeq" id="XP_067921800.1">
    <property type="nucleotide sequence ID" value="XM_068066225.1"/>
</dbReference>
<keyword evidence="9" id="KW-0472">Membrane</keyword>
<reference evidence="13 14" key="1">
    <citation type="journal article" date="2017" name="Int. J. Parasitol.">
        <title>The genome of the protozoan parasite Cystoisospora suis and a reverse vaccinology approach to identify vaccine candidates.</title>
        <authorList>
            <person name="Palmieri N."/>
            <person name="Shrestha A."/>
            <person name="Ruttkowski B."/>
            <person name="Beck T."/>
            <person name="Vogl C."/>
            <person name="Tomley F."/>
            <person name="Blake D.P."/>
            <person name="Joachim A."/>
        </authorList>
    </citation>
    <scope>NUCLEOTIDE SEQUENCE [LARGE SCALE GENOMIC DNA]</scope>
    <source>
        <strain evidence="13 14">Wien I</strain>
    </source>
</reference>
<evidence type="ECO:0000256" key="10">
    <source>
        <dbReference type="ARBA" id="ARBA00023329"/>
    </source>
</evidence>
<dbReference type="PANTHER" id="PTHR10635">
    <property type="entry name" value="COATOMER SUBUNIT BETA"/>
    <property type="match status" value="1"/>
</dbReference>
<comment type="subcellular location">
    <subcellularLocation>
        <location evidence="2">Cytoplasmic vesicle</location>
        <location evidence="2">COPI-coated vesicle membrane</location>
        <topology evidence="2">Peripheral membrane protein</topology>
        <orientation evidence="2">Cytoplasmic side</orientation>
    </subcellularLocation>
    <subcellularLocation>
        <location evidence="1">Golgi apparatus membrane</location>
        <topology evidence="1">Peripheral membrane protein</topology>
        <orientation evidence="1">Cytoplasmic side</orientation>
    </subcellularLocation>
</comment>
<dbReference type="EMBL" id="MIGC01003021">
    <property type="protein sequence ID" value="PHJ20109.1"/>
    <property type="molecule type" value="Genomic_DNA"/>
</dbReference>
<protein>
    <submittedName>
        <fullName evidence="13">Beta</fullName>
    </submittedName>
</protein>
<dbReference type="Pfam" id="PF14806">
    <property type="entry name" value="Coatomer_b_Cpla"/>
    <property type="match status" value="2"/>
</dbReference>
<keyword evidence="14" id="KW-1185">Reference proteome</keyword>
<gene>
    <name evidence="13" type="ORF">CSUI_006060</name>
</gene>
<keyword evidence="4" id="KW-0963">Cytoplasm</keyword>
<dbReference type="Pfam" id="PF07718">
    <property type="entry name" value="Coatamer_beta_C"/>
    <property type="match status" value="1"/>
</dbReference>
<feature type="domain" description="Coatomer beta subunit C-terminal" evidence="11">
    <location>
        <begin position="1"/>
        <end position="65"/>
    </location>
</feature>
<dbReference type="InterPro" id="IPR029446">
    <property type="entry name" value="COPB1_appendage_platform_dom"/>
</dbReference>
<evidence type="ECO:0000256" key="5">
    <source>
        <dbReference type="ARBA" id="ARBA00022737"/>
    </source>
</evidence>
<keyword evidence="5" id="KW-0677">Repeat</keyword>
<dbReference type="OrthoDB" id="397089at2759"/>
<evidence type="ECO:0000256" key="9">
    <source>
        <dbReference type="ARBA" id="ARBA00023136"/>
    </source>
</evidence>
<dbReference type="GO" id="GO:0006891">
    <property type="term" value="P:intra-Golgi vesicle-mediated transport"/>
    <property type="evidence" value="ECO:0007669"/>
    <property type="project" value="TreeGrafter"/>
</dbReference>
<dbReference type="Proteomes" id="UP000221165">
    <property type="component" value="Unassembled WGS sequence"/>
</dbReference>
<feature type="domain" description="Coatomer beta subunit appendage platform" evidence="12">
    <location>
        <begin position="205"/>
        <end position="263"/>
    </location>
</feature>
<dbReference type="GO" id="GO:0000139">
    <property type="term" value="C:Golgi membrane"/>
    <property type="evidence" value="ECO:0007669"/>
    <property type="project" value="UniProtKB-SubCell"/>
</dbReference>
<accession>A0A2C6KT18</accession>
<keyword evidence="3" id="KW-0813">Transport</keyword>
<dbReference type="VEuPathDB" id="ToxoDB:CSUI_006060"/>
<evidence type="ECO:0000259" key="11">
    <source>
        <dbReference type="Pfam" id="PF07718"/>
    </source>
</evidence>
<evidence type="ECO:0000256" key="1">
    <source>
        <dbReference type="ARBA" id="ARBA00004255"/>
    </source>
</evidence>
<dbReference type="AlphaFoldDB" id="A0A2C6KT18"/>
<keyword evidence="6" id="KW-0931">ER-Golgi transport</keyword>
<evidence type="ECO:0000313" key="13">
    <source>
        <dbReference type="EMBL" id="PHJ20109.1"/>
    </source>
</evidence>